<feature type="compositionally biased region" description="Basic and acidic residues" evidence="1">
    <location>
        <begin position="27"/>
        <end position="43"/>
    </location>
</feature>
<protein>
    <recommendedName>
        <fullName evidence="4">Cystatin domain-containing protein</fullName>
    </recommendedName>
</protein>
<feature type="compositionally biased region" description="Acidic residues" evidence="1">
    <location>
        <begin position="44"/>
        <end position="53"/>
    </location>
</feature>
<gene>
    <name evidence="2" type="ORF">EUTSA_v10021511mg</name>
</gene>
<dbReference type="KEGG" id="eus:EUTSA_v10021511mg"/>
<dbReference type="Proteomes" id="UP000030689">
    <property type="component" value="Unassembled WGS sequence"/>
</dbReference>
<dbReference type="InterPro" id="IPR006525">
    <property type="entry name" value="Cystatin-related_pln"/>
</dbReference>
<dbReference type="Gramene" id="ESQ49530">
    <property type="protein sequence ID" value="ESQ49530"/>
    <property type="gene ID" value="EUTSA_v10021511mg"/>
</dbReference>
<dbReference type="NCBIfam" id="TIGR01638">
    <property type="entry name" value="Atha_cystat_rel"/>
    <property type="match status" value="1"/>
</dbReference>
<evidence type="ECO:0008006" key="4">
    <source>
        <dbReference type="Google" id="ProtNLM"/>
    </source>
</evidence>
<dbReference type="OrthoDB" id="1076851at2759"/>
<dbReference type="AlphaFoldDB" id="V4LGB3"/>
<reference evidence="2 3" key="1">
    <citation type="journal article" date="2013" name="Front. Plant Sci.">
        <title>The Reference Genome of the Halophytic Plant Eutrema salsugineum.</title>
        <authorList>
            <person name="Yang R."/>
            <person name="Jarvis D.E."/>
            <person name="Chen H."/>
            <person name="Beilstein M.A."/>
            <person name="Grimwood J."/>
            <person name="Jenkins J."/>
            <person name="Shu S."/>
            <person name="Prochnik S."/>
            <person name="Xin M."/>
            <person name="Ma C."/>
            <person name="Schmutz J."/>
            <person name="Wing R.A."/>
            <person name="Mitchell-Olds T."/>
            <person name="Schumaker K.S."/>
            <person name="Wang X."/>
        </authorList>
    </citation>
    <scope>NUCLEOTIDE SEQUENCE [LARGE SCALE GENOMIC DNA]</scope>
</reference>
<feature type="region of interest" description="Disordered" evidence="1">
    <location>
        <begin position="1"/>
        <end position="61"/>
    </location>
</feature>
<dbReference type="Gene3D" id="3.10.450.10">
    <property type="match status" value="1"/>
</dbReference>
<name>V4LGB3_EUTSA</name>
<evidence type="ECO:0000313" key="3">
    <source>
        <dbReference type="Proteomes" id="UP000030689"/>
    </source>
</evidence>
<feature type="compositionally biased region" description="Polar residues" evidence="1">
    <location>
        <begin position="1"/>
        <end position="23"/>
    </location>
</feature>
<proteinExistence type="predicted"/>
<evidence type="ECO:0000313" key="2">
    <source>
        <dbReference type="EMBL" id="ESQ49530.1"/>
    </source>
</evidence>
<dbReference type="OMA" id="PLYTWSG"/>
<dbReference type="PANTHER" id="PTHR31228:SF3">
    <property type="entry name" value="CYSTATIN-LIKE PROTEIN"/>
    <property type="match status" value="1"/>
</dbReference>
<evidence type="ECO:0000256" key="1">
    <source>
        <dbReference type="SAM" id="MobiDB-lite"/>
    </source>
</evidence>
<organism evidence="2 3">
    <name type="scientific">Eutrema salsugineum</name>
    <name type="common">Saltwater cress</name>
    <name type="synonym">Sisymbrium salsugineum</name>
    <dbReference type="NCBI Taxonomy" id="72664"/>
    <lineage>
        <taxon>Eukaryota</taxon>
        <taxon>Viridiplantae</taxon>
        <taxon>Streptophyta</taxon>
        <taxon>Embryophyta</taxon>
        <taxon>Tracheophyta</taxon>
        <taxon>Spermatophyta</taxon>
        <taxon>Magnoliopsida</taxon>
        <taxon>eudicotyledons</taxon>
        <taxon>Gunneridae</taxon>
        <taxon>Pentapetalae</taxon>
        <taxon>rosids</taxon>
        <taxon>malvids</taxon>
        <taxon>Brassicales</taxon>
        <taxon>Brassicaceae</taxon>
        <taxon>Eutremeae</taxon>
        <taxon>Eutrema</taxon>
    </lineage>
</organism>
<accession>V4LGB3</accession>
<dbReference type="EMBL" id="KI517408">
    <property type="protein sequence ID" value="ESQ49530.1"/>
    <property type="molecule type" value="Genomic_DNA"/>
</dbReference>
<sequence length="211" mass="23886">MLTKDGSSSEPQPTEPMETTSGSLLGKRKEAETTEAEDPKEIEGDGDEEDSDSGWDKDSFDGLEYHSSDNNVYSDEELNEKCRYYNRTVIETKGFFEPSNKYPPYRWGIIVSVTSDDLEKEVKKGVTGREFMGNMASECVEKYNKRNNKNVKFDHFLRANFIPGGRTKYYITFAARESDSPDAPLVEYQAKVARCAGKTYPILCRPSPPPK</sequence>
<dbReference type="EMBL" id="KI517408">
    <property type="protein sequence ID" value="ESQ49529.1"/>
    <property type="molecule type" value="Genomic_DNA"/>
</dbReference>
<dbReference type="PANTHER" id="PTHR31228">
    <property type="entry name" value="CYSTATIN/MONELLIN SUPERFAMILY PROTEIN"/>
    <property type="match status" value="1"/>
</dbReference>
<dbReference type="Gramene" id="ESQ49529">
    <property type="protein sequence ID" value="ESQ49529"/>
    <property type="gene ID" value="EUTSA_v10021511mg"/>
</dbReference>
<keyword evidence="3" id="KW-1185">Reference proteome</keyword>